<keyword evidence="3" id="KW-1185">Reference proteome</keyword>
<feature type="domain" description="SnoaL-like" evidence="1">
    <location>
        <begin position="180"/>
        <end position="299"/>
    </location>
</feature>
<dbReference type="SUPFAM" id="SSF54427">
    <property type="entry name" value="NTF2-like"/>
    <property type="match status" value="2"/>
</dbReference>
<dbReference type="InterPro" id="IPR037401">
    <property type="entry name" value="SnoaL-like"/>
</dbReference>
<evidence type="ECO:0000259" key="1">
    <source>
        <dbReference type="Pfam" id="PF13577"/>
    </source>
</evidence>
<evidence type="ECO:0000313" key="2">
    <source>
        <dbReference type="EMBL" id="PLR47352.1"/>
    </source>
</evidence>
<accession>A0A2N5EKT5</accession>
<comment type="caution">
    <text evidence="2">The sequence shown here is derived from an EMBL/GenBank/DDBJ whole genome shotgun (WGS) entry which is preliminary data.</text>
</comment>
<reference evidence="2 3" key="1">
    <citation type="submission" date="2017-12" db="EMBL/GenBank/DDBJ databases">
        <title>Characterization of six clinical isolates of Enterochimera gen. nov., a novel genus of the Yersiniaciae family and the three species Enterochimera arupensis sp. nov., Enterochimera coloradensis sp. nov, and Enterochimera californica sp. nov.</title>
        <authorList>
            <person name="Rossi A."/>
            <person name="Fisher M."/>
        </authorList>
    </citation>
    <scope>NUCLEOTIDE SEQUENCE [LARGE SCALE GENOMIC DNA]</scope>
    <source>
        <strain evidence="2 3">2016Iso1</strain>
    </source>
</reference>
<name>A0A2N5EKT5_9GAMM</name>
<evidence type="ECO:0000313" key="3">
    <source>
        <dbReference type="Proteomes" id="UP000234626"/>
    </source>
</evidence>
<dbReference type="RefSeq" id="WP_101829179.1">
    <property type="nucleotide sequence ID" value="NZ_PJZI01000038.1"/>
</dbReference>
<dbReference type="AlphaFoldDB" id="A0A2N5EKT5"/>
<dbReference type="EMBL" id="PJZK01000015">
    <property type="protein sequence ID" value="PLR47352.1"/>
    <property type="molecule type" value="Genomic_DNA"/>
</dbReference>
<protein>
    <recommendedName>
        <fullName evidence="1">SnoaL-like domain-containing protein</fullName>
    </recommendedName>
</protein>
<proteinExistence type="predicted"/>
<dbReference type="Gene3D" id="3.10.450.50">
    <property type="match status" value="1"/>
</dbReference>
<dbReference type="OrthoDB" id="2860904at2"/>
<dbReference type="InterPro" id="IPR032710">
    <property type="entry name" value="NTF2-like_dom_sf"/>
</dbReference>
<dbReference type="Proteomes" id="UP000234626">
    <property type="component" value="Unassembled WGS sequence"/>
</dbReference>
<sequence length="317" mass="35975">MITPLSRSDALGFMEKLRKNWESGLWADAEDFMADTVKLRSSHKGMLHGKEALIAALREDTMSEKHLNLVTSNYYAAANGEGTAMVSAYLYGEVAPGAKYNPVALFGAVLRLTLKAESDGWKLTEVLINIGWAEGDSDYLVNWRLPPGQQGWRPGDAPPVLVSELDSPWHCIAHNQIKATEEEQIEESYSRYSWGIDQNDFSQFRTCYTVDACGQFPPLGPLNGLHNIVGSLKEFRRHWPWMQHYGVPLKITLGTDGKTAEMWTGRLIPGQIKNENGEWMYGAHYRIELRKEEGLWKFSWSEYVPGWFTEENPPFLN</sequence>
<gene>
    <name evidence="2" type="ORF">CYR34_14460</name>
</gene>
<dbReference type="Pfam" id="PF13577">
    <property type="entry name" value="SnoaL_4"/>
    <property type="match status" value="1"/>
</dbReference>
<organism evidence="2 3">
    <name type="scientific">Chimaeribacter arupi</name>
    <dbReference type="NCBI Taxonomy" id="2060066"/>
    <lineage>
        <taxon>Bacteria</taxon>
        <taxon>Pseudomonadati</taxon>
        <taxon>Pseudomonadota</taxon>
        <taxon>Gammaproteobacteria</taxon>
        <taxon>Enterobacterales</taxon>
        <taxon>Yersiniaceae</taxon>
        <taxon>Chimaeribacter</taxon>
    </lineage>
</organism>